<protein>
    <submittedName>
        <fullName evidence="2">Uncharacterized protein</fullName>
    </submittedName>
</protein>
<feature type="compositionally biased region" description="Basic and acidic residues" evidence="1">
    <location>
        <begin position="39"/>
        <end position="52"/>
    </location>
</feature>
<evidence type="ECO:0000256" key="1">
    <source>
        <dbReference type="SAM" id="MobiDB-lite"/>
    </source>
</evidence>
<keyword evidence="3" id="KW-1185">Reference proteome</keyword>
<organism evidence="2 3">
    <name type="scientific">Galerina marginata (strain CBS 339.88)</name>
    <dbReference type="NCBI Taxonomy" id="685588"/>
    <lineage>
        <taxon>Eukaryota</taxon>
        <taxon>Fungi</taxon>
        <taxon>Dikarya</taxon>
        <taxon>Basidiomycota</taxon>
        <taxon>Agaricomycotina</taxon>
        <taxon>Agaricomycetes</taxon>
        <taxon>Agaricomycetidae</taxon>
        <taxon>Agaricales</taxon>
        <taxon>Agaricineae</taxon>
        <taxon>Strophariaceae</taxon>
        <taxon>Galerina</taxon>
    </lineage>
</organism>
<proteinExistence type="predicted"/>
<feature type="compositionally biased region" description="Basic and acidic residues" evidence="1">
    <location>
        <begin position="60"/>
        <end position="78"/>
    </location>
</feature>
<dbReference type="HOGENOM" id="CLU_1993197_0_0_1"/>
<feature type="region of interest" description="Disordered" evidence="1">
    <location>
        <begin position="17"/>
        <end position="142"/>
    </location>
</feature>
<gene>
    <name evidence="2" type="ORF">GALMADRAFT_154983</name>
</gene>
<evidence type="ECO:0000313" key="3">
    <source>
        <dbReference type="Proteomes" id="UP000027222"/>
    </source>
</evidence>
<reference evidence="3" key="1">
    <citation type="journal article" date="2014" name="Proc. Natl. Acad. Sci. U.S.A.">
        <title>Extensive sampling of basidiomycete genomes demonstrates inadequacy of the white-rot/brown-rot paradigm for wood decay fungi.</title>
        <authorList>
            <person name="Riley R."/>
            <person name="Salamov A.A."/>
            <person name="Brown D.W."/>
            <person name="Nagy L.G."/>
            <person name="Floudas D."/>
            <person name="Held B.W."/>
            <person name="Levasseur A."/>
            <person name="Lombard V."/>
            <person name="Morin E."/>
            <person name="Otillar R."/>
            <person name="Lindquist E.A."/>
            <person name="Sun H."/>
            <person name="LaButti K.M."/>
            <person name="Schmutz J."/>
            <person name="Jabbour D."/>
            <person name="Luo H."/>
            <person name="Baker S.E."/>
            <person name="Pisabarro A.G."/>
            <person name="Walton J.D."/>
            <person name="Blanchette R.A."/>
            <person name="Henrissat B."/>
            <person name="Martin F."/>
            <person name="Cullen D."/>
            <person name="Hibbett D.S."/>
            <person name="Grigoriev I.V."/>
        </authorList>
    </citation>
    <scope>NUCLEOTIDE SEQUENCE [LARGE SCALE GENOMIC DNA]</scope>
    <source>
        <strain evidence="3">CBS 339.88</strain>
    </source>
</reference>
<dbReference type="OrthoDB" id="2687798at2759"/>
<accession>A0A067T479</accession>
<dbReference type="STRING" id="685588.A0A067T479"/>
<evidence type="ECO:0000313" key="2">
    <source>
        <dbReference type="EMBL" id="KDR77940.1"/>
    </source>
</evidence>
<dbReference type="EMBL" id="KL142375">
    <property type="protein sequence ID" value="KDR77940.1"/>
    <property type="molecule type" value="Genomic_DNA"/>
</dbReference>
<name>A0A067T479_GALM3</name>
<feature type="compositionally biased region" description="Basic and acidic residues" evidence="1">
    <location>
        <begin position="90"/>
        <end position="134"/>
    </location>
</feature>
<feature type="compositionally biased region" description="Polar residues" evidence="1">
    <location>
        <begin position="17"/>
        <end position="27"/>
    </location>
</feature>
<dbReference type="Proteomes" id="UP000027222">
    <property type="component" value="Unassembled WGS sequence"/>
</dbReference>
<sequence length="142" mass="15720">MFLISRSFSTAGRIQLQTRRQAQSLVSRRSIHITPALQSDKHTSDSYSKDVDSEPPSDATVHRVDPDSDRVQKPHEPPSGEWSRAGVQTEEYRHVEGKKEPYTPKGGDKGEYGARESWAKDKGPETSGREDGPEGKSSGGRN</sequence>
<dbReference type="AlphaFoldDB" id="A0A067T479"/>